<name>A0A6A5GJ98_CAERE</name>
<dbReference type="GeneID" id="78777350"/>
<dbReference type="Proteomes" id="UP000483820">
    <property type="component" value="Chromosome V"/>
</dbReference>
<evidence type="ECO:0000259" key="1">
    <source>
        <dbReference type="Pfam" id="PF23673"/>
    </source>
</evidence>
<dbReference type="PANTHER" id="PTHR23062">
    <property type="entry name" value="HYPOTHETICAL PROTEIN C.ELEGANS"/>
    <property type="match status" value="1"/>
</dbReference>
<organism evidence="2 3">
    <name type="scientific">Caenorhabditis remanei</name>
    <name type="common">Caenorhabditis vulgaris</name>
    <dbReference type="NCBI Taxonomy" id="31234"/>
    <lineage>
        <taxon>Eukaryota</taxon>
        <taxon>Metazoa</taxon>
        <taxon>Ecdysozoa</taxon>
        <taxon>Nematoda</taxon>
        <taxon>Chromadorea</taxon>
        <taxon>Rhabditida</taxon>
        <taxon>Rhabditina</taxon>
        <taxon>Rhabditomorpha</taxon>
        <taxon>Rhabditoidea</taxon>
        <taxon>Rhabditidae</taxon>
        <taxon>Peloderinae</taxon>
        <taxon>Caenorhabditis</taxon>
    </lineage>
</organism>
<dbReference type="InterPro" id="IPR055578">
    <property type="entry name" value="DUF7154"/>
</dbReference>
<dbReference type="Pfam" id="PF23673">
    <property type="entry name" value="DUF7154"/>
    <property type="match status" value="1"/>
</dbReference>
<evidence type="ECO:0000313" key="2">
    <source>
        <dbReference type="EMBL" id="KAF1755298.1"/>
    </source>
</evidence>
<protein>
    <recommendedName>
        <fullName evidence="1">DUF7154 domain-containing protein</fullName>
    </recommendedName>
</protein>
<sequence>MSTIMFNLNGSSWRFVKYANVRFDRKLQDDISFHDNIKDLNASVYSHMVGSEQKLEDGVESNILDVIENYLLNNQSPLCGSVLTIIMKRNPIRNNTERLVQLLQDNHIMLRIVGSDQMLGGSDSMIMYNMAVQTNGLYIFTYSQYTDVFYNSFKWAVYSPTSSFLFYAQNIAVTGKGTLGLPSFLISGQDFVILVNTEMNVQNHGLTDEINTIQLFVGNQSSGFSLEIDCNKWTLRNQTVQFGGSDLMTNISQPVSLNYDYKTDNIQKLEFRFWSTIAPSDWLAYPTGYLLN</sequence>
<dbReference type="EMBL" id="WUAV01000005">
    <property type="protein sequence ID" value="KAF1755298.1"/>
    <property type="molecule type" value="Genomic_DNA"/>
</dbReference>
<gene>
    <name evidence="2" type="ORF">GCK72_021867</name>
</gene>
<comment type="caution">
    <text evidence="2">The sequence shown here is derived from an EMBL/GenBank/DDBJ whole genome shotgun (WGS) entry which is preliminary data.</text>
</comment>
<dbReference type="KEGG" id="crq:GCK72_021867"/>
<dbReference type="GO" id="GO:0045087">
    <property type="term" value="P:innate immune response"/>
    <property type="evidence" value="ECO:0007669"/>
    <property type="project" value="TreeGrafter"/>
</dbReference>
<dbReference type="RefSeq" id="XP_053583458.1">
    <property type="nucleotide sequence ID" value="XM_053734545.1"/>
</dbReference>
<dbReference type="CTD" id="78777350"/>
<feature type="domain" description="DUF7154" evidence="1">
    <location>
        <begin position="169"/>
        <end position="275"/>
    </location>
</feature>
<reference evidence="2 3" key="1">
    <citation type="submission" date="2019-12" db="EMBL/GenBank/DDBJ databases">
        <title>Chromosome-level assembly of the Caenorhabditis remanei genome.</title>
        <authorList>
            <person name="Teterina A.A."/>
            <person name="Willis J.H."/>
            <person name="Phillips P.C."/>
        </authorList>
    </citation>
    <scope>NUCLEOTIDE SEQUENCE [LARGE SCALE GENOMIC DNA]</scope>
    <source>
        <strain evidence="2 3">PX506</strain>
        <tissue evidence="2">Whole organism</tissue>
    </source>
</reference>
<dbReference type="AlphaFoldDB" id="A0A6A5GJ98"/>
<dbReference type="PANTHER" id="PTHR23062:SF3">
    <property type="entry name" value="ANF_RECEPTOR DOMAIN-CONTAINING PROTEIN-RELATED"/>
    <property type="match status" value="1"/>
</dbReference>
<accession>A0A6A5GJ98</accession>
<evidence type="ECO:0000313" key="3">
    <source>
        <dbReference type="Proteomes" id="UP000483820"/>
    </source>
</evidence>
<proteinExistence type="predicted"/>